<dbReference type="AlphaFoldDB" id="A0A0G8EP91"/>
<gene>
    <name evidence="1" type="ORF">B4077_6113</name>
</gene>
<dbReference type="PATRIC" id="fig|1396.428.peg.6294"/>
<protein>
    <submittedName>
        <fullName evidence="1">Uncharacterized protein</fullName>
    </submittedName>
</protein>
<reference evidence="1 2" key="1">
    <citation type="submission" date="2015-04" db="EMBL/GenBank/DDBJ databases">
        <title>Draft Genome Sequences of Eight Spore-Forming Food Isolates of Bacillus cereus Genome sequencing.</title>
        <authorList>
            <person name="Krawcyk A.O."/>
            <person name="de Jong A."/>
            <person name="Eijlander R.T."/>
            <person name="Berendsen E.M."/>
            <person name="Holsappel S."/>
            <person name="Wells-Bennik M."/>
            <person name="Kuipers O.P."/>
        </authorList>
    </citation>
    <scope>NUCLEOTIDE SEQUENCE [LARGE SCALE GENOMIC DNA]</scope>
    <source>
        <strain evidence="1 2">B4077</strain>
    </source>
</reference>
<evidence type="ECO:0000313" key="1">
    <source>
        <dbReference type="EMBL" id="KLA26046.1"/>
    </source>
</evidence>
<dbReference type="Proteomes" id="UP000035214">
    <property type="component" value="Unassembled WGS sequence"/>
</dbReference>
<proteinExistence type="predicted"/>
<organism evidence="1 2">
    <name type="scientific">Bacillus cereus</name>
    <dbReference type="NCBI Taxonomy" id="1396"/>
    <lineage>
        <taxon>Bacteria</taxon>
        <taxon>Bacillati</taxon>
        <taxon>Bacillota</taxon>
        <taxon>Bacilli</taxon>
        <taxon>Bacillales</taxon>
        <taxon>Bacillaceae</taxon>
        <taxon>Bacillus</taxon>
        <taxon>Bacillus cereus group</taxon>
    </lineage>
</organism>
<evidence type="ECO:0000313" key="2">
    <source>
        <dbReference type="Proteomes" id="UP000035214"/>
    </source>
</evidence>
<accession>A0A0G8EP91</accession>
<dbReference type="EMBL" id="LCYI01000046">
    <property type="protein sequence ID" value="KLA26046.1"/>
    <property type="molecule type" value="Genomic_DNA"/>
</dbReference>
<name>A0A0G8EP91_BACCE</name>
<sequence>MQFGSPQINTKVHHIMEVAGLGIPSQQSSMKKGFFSIRN</sequence>
<comment type="caution">
    <text evidence="1">The sequence shown here is derived from an EMBL/GenBank/DDBJ whole genome shotgun (WGS) entry which is preliminary data.</text>
</comment>